<name>A0A521G3E4_9BACT</name>
<dbReference type="Proteomes" id="UP000316238">
    <property type="component" value="Unassembled WGS sequence"/>
</dbReference>
<proteinExistence type="predicted"/>
<dbReference type="AlphaFoldDB" id="A0A521G3E4"/>
<accession>A0A521G3E4</accession>
<comment type="caution">
    <text evidence="1">The sequence shown here is derived from an EMBL/GenBank/DDBJ whole genome shotgun (WGS) entry which is preliminary data.</text>
</comment>
<evidence type="ECO:0000313" key="2">
    <source>
        <dbReference type="Proteomes" id="UP000316238"/>
    </source>
</evidence>
<sequence>MTKWNYAAFESNRPGREGITELEHKVREKLDELGLQAEHAKIAMTNMVEGAARAVVYYPETVISLPPAKKLASWIKGDVNTKVDSVADAEQYKEEMYEGISELLSSLSDEQAARSEIAATACKNGYATVTVWYPAEVL</sequence>
<reference evidence="1" key="1">
    <citation type="submission" date="2017-07" db="EMBL/GenBank/DDBJ databases">
        <title>The cable genome - Insights into the physiology and evolution of filamentous bacteria capable of sulfide oxidation via long distance electron transfer.</title>
        <authorList>
            <person name="Thorup C."/>
            <person name="Bjerg J.T."/>
            <person name="Schreiber L."/>
            <person name="Nielsen L.P."/>
            <person name="Kjeldsen K.U."/>
            <person name="Boesen T."/>
            <person name="Boggild A."/>
            <person name="Meysman F."/>
            <person name="Geelhoed J."/>
            <person name="Schramm A."/>
        </authorList>
    </citation>
    <scope>NUCLEOTIDE SEQUENCE [LARGE SCALE GENOMIC DNA]</scope>
    <source>
        <strain evidence="1">GS</strain>
    </source>
</reference>
<dbReference type="EMBL" id="NQJD01000006">
    <property type="protein sequence ID" value="TAA75493.1"/>
    <property type="molecule type" value="Genomic_DNA"/>
</dbReference>
<organism evidence="1 2">
    <name type="scientific">Candidatus Electronema aureum</name>
    <dbReference type="NCBI Taxonomy" id="2005002"/>
    <lineage>
        <taxon>Bacteria</taxon>
        <taxon>Pseudomonadati</taxon>
        <taxon>Thermodesulfobacteriota</taxon>
        <taxon>Desulfobulbia</taxon>
        <taxon>Desulfobulbales</taxon>
        <taxon>Desulfobulbaceae</taxon>
        <taxon>Candidatus Electronema</taxon>
    </lineage>
</organism>
<evidence type="ECO:0000313" key="1">
    <source>
        <dbReference type="EMBL" id="TAA75493.1"/>
    </source>
</evidence>
<protein>
    <submittedName>
        <fullName evidence="1">Uncharacterized protein</fullName>
    </submittedName>
</protein>
<keyword evidence="2" id="KW-1185">Reference proteome</keyword>
<gene>
    <name evidence="1" type="ORF">CDV28_10648</name>
</gene>